<name>A0A4Z2HEQ3_9TELE</name>
<sequence>MKKEKKKKNEAEEEKMKEKKKKDEAEEEKKMKKEKKKKDEAEEEKKMKRRRRRRRRRTRGKRRRIIKEISRIYRLRGLPKVEAKPSLIPVVLMKHSSMICVSDPGGRDESDLGHAAGRRWGIGSRSLNHRSVAAHTAVDTTAIAGRRLDAERGNPHLSTGV</sequence>
<evidence type="ECO:0000313" key="2">
    <source>
        <dbReference type="EMBL" id="TNN64101.1"/>
    </source>
</evidence>
<protein>
    <submittedName>
        <fullName evidence="2">Uncharacterized protein</fullName>
    </submittedName>
</protein>
<organism evidence="2 3">
    <name type="scientific">Liparis tanakae</name>
    <name type="common">Tanaka's snailfish</name>
    <dbReference type="NCBI Taxonomy" id="230148"/>
    <lineage>
        <taxon>Eukaryota</taxon>
        <taxon>Metazoa</taxon>
        <taxon>Chordata</taxon>
        <taxon>Craniata</taxon>
        <taxon>Vertebrata</taxon>
        <taxon>Euteleostomi</taxon>
        <taxon>Actinopterygii</taxon>
        <taxon>Neopterygii</taxon>
        <taxon>Teleostei</taxon>
        <taxon>Neoteleostei</taxon>
        <taxon>Acanthomorphata</taxon>
        <taxon>Eupercaria</taxon>
        <taxon>Perciformes</taxon>
        <taxon>Cottioidei</taxon>
        <taxon>Cottales</taxon>
        <taxon>Liparidae</taxon>
        <taxon>Liparis</taxon>
    </lineage>
</organism>
<evidence type="ECO:0000313" key="3">
    <source>
        <dbReference type="Proteomes" id="UP000314294"/>
    </source>
</evidence>
<dbReference type="AlphaFoldDB" id="A0A4Z2HEQ3"/>
<accession>A0A4Z2HEQ3</accession>
<dbReference type="EMBL" id="SRLO01000258">
    <property type="protein sequence ID" value="TNN64101.1"/>
    <property type="molecule type" value="Genomic_DNA"/>
</dbReference>
<evidence type="ECO:0000256" key="1">
    <source>
        <dbReference type="SAM" id="MobiDB-lite"/>
    </source>
</evidence>
<feature type="region of interest" description="Disordered" evidence="1">
    <location>
        <begin position="1"/>
        <end position="66"/>
    </location>
</feature>
<feature type="compositionally biased region" description="Basic and acidic residues" evidence="1">
    <location>
        <begin position="1"/>
        <end position="46"/>
    </location>
</feature>
<comment type="caution">
    <text evidence="2">The sequence shown here is derived from an EMBL/GenBank/DDBJ whole genome shotgun (WGS) entry which is preliminary data.</text>
</comment>
<proteinExistence type="predicted"/>
<keyword evidence="3" id="KW-1185">Reference proteome</keyword>
<dbReference type="Proteomes" id="UP000314294">
    <property type="component" value="Unassembled WGS sequence"/>
</dbReference>
<gene>
    <name evidence="2" type="ORF">EYF80_025599</name>
</gene>
<reference evidence="2 3" key="1">
    <citation type="submission" date="2019-03" db="EMBL/GenBank/DDBJ databases">
        <title>First draft genome of Liparis tanakae, snailfish: a comprehensive survey of snailfish specific genes.</title>
        <authorList>
            <person name="Kim W."/>
            <person name="Song I."/>
            <person name="Jeong J.-H."/>
            <person name="Kim D."/>
            <person name="Kim S."/>
            <person name="Ryu S."/>
            <person name="Song J.Y."/>
            <person name="Lee S.K."/>
        </authorList>
    </citation>
    <scope>NUCLEOTIDE SEQUENCE [LARGE SCALE GENOMIC DNA]</scope>
    <source>
        <tissue evidence="2">Muscle</tissue>
    </source>
</reference>
<feature type="compositionally biased region" description="Basic residues" evidence="1">
    <location>
        <begin position="47"/>
        <end position="65"/>
    </location>
</feature>